<name>A0A517TA15_9PLAN</name>
<gene>
    <name evidence="2" type="ORF">V22_24630</name>
</gene>
<dbReference type="PANTHER" id="PTHR34351:SF1">
    <property type="entry name" value="SLR1927 PROTEIN"/>
    <property type="match status" value="1"/>
</dbReference>
<accession>A0A517TA15</accession>
<keyword evidence="1" id="KW-1133">Transmembrane helix</keyword>
<keyword evidence="1" id="KW-0472">Membrane</keyword>
<protein>
    <submittedName>
        <fullName evidence="2">Uncharacterized protein</fullName>
    </submittedName>
</protein>
<dbReference type="PANTHER" id="PTHR34351">
    <property type="entry name" value="SLR1927 PROTEIN-RELATED"/>
    <property type="match status" value="1"/>
</dbReference>
<evidence type="ECO:0000313" key="2">
    <source>
        <dbReference type="EMBL" id="QDT65216.1"/>
    </source>
</evidence>
<keyword evidence="3" id="KW-1185">Reference proteome</keyword>
<evidence type="ECO:0000256" key="1">
    <source>
        <dbReference type="SAM" id="Phobius"/>
    </source>
</evidence>
<dbReference type="Proteomes" id="UP000319976">
    <property type="component" value="Chromosome"/>
</dbReference>
<dbReference type="EMBL" id="CP036316">
    <property type="protein sequence ID" value="QDT65216.1"/>
    <property type="molecule type" value="Genomic_DNA"/>
</dbReference>
<dbReference type="OrthoDB" id="261597at2"/>
<proteinExistence type="predicted"/>
<evidence type="ECO:0000313" key="3">
    <source>
        <dbReference type="Proteomes" id="UP000319976"/>
    </source>
</evidence>
<dbReference type="RefSeq" id="WP_145263034.1">
    <property type="nucleotide sequence ID" value="NZ_CP036316.1"/>
</dbReference>
<dbReference type="KEGG" id="chya:V22_24630"/>
<feature type="transmembrane region" description="Helical" evidence="1">
    <location>
        <begin position="57"/>
        <end position="78"/>
    </location>
</feature>
<reference evidence="2 3" key="1">
    <citation type="submission" date="2019-02" db="EMBL/GenBank/DDBJ databases">
        <title>Deep-cultivation of Planctomycetes and their phenomic and genomic characterization uncovers novel biology.</title>
        <authorList>
            <person name="Wiegand S."/>
            <person name="Jogler M."/>
            <person name="Boedeker C."/>
            <person name="Pinto D."/>
            <person name="Vollmers J."/>
            <person name="Rivas-Marin E."/>
            <person name="Kohn T."/>
            <person name="Peeters S.H."/>
            <person name="Heuer A."/>
            <person name="Rast P."/>
            <person name="Oberbeckmann S."/>
            <person name="Bunk B."/>
            <person name="Jeske O."/>
            <person name="Meyerdierks A."/>
            <person name="Storesund J.E."/>
            <person name="Kallscheuer N."/>
            <person name="Luecker S."/>
            <person name="Lage O.M."/>
            <person name="Pohl T."/>
            <person name="Merkel B.J."/>
            <person name="Hornburger P."/>
            <person name="Mueller R.-W."/>
            <person name="Bruemmer F."/>
            <person name="Labrenz M."/>
            <person name="Spormann A.M."/>
            <person name="Op den Camp H."/>
            <person name="Overmann J."/>
            <person name="Amann R."/>
            <person name="Jetten M.S.M."/>
            <person name="Mascher T."/>
            <person name="Medema M.H."/>
            <person name="Devos D.P."/>
            <person name="Kaster A.-K."/>
            <person name="Ovreas L."/>
            <person name="Rohde M."/>
            <person name="Galperin M.Y."/>
            <person name="Jogler C."/>
        </authorList>
    </citation>
    <scope>NUCLEOTIDE SEQUENCE [LARGE SCALE GENOMIC DNA]</scope>
    <source>
        <strain evidence="2 3">V22</strain>
    </source>
</reference>
<feature type="transmembrane region" description="Helical" evidence="1">
    <location>
        <begin position="29"/>
        <end position="50"/>
    </location>
</feature>
<keyword evidence="1" id="KW-0812">Transmembrane</keyword>
<organism evidence="2 3">
    <name type="scientific">Calycomorphotria hydatis</name>
    <dbReference type="NCBI Taxonomy" id="2528027"/>
    <lineage>
        <taxon>Bacteria</taxon>
        <taxon>Pseudomonadati</taxon>
        <taxon>Planctomycetota</taxon>
        <taxon>Planctomycetia</taxon>
        <taxon>Planctomycetales</taxon>
        <taxon>Planctomycetaceae</taxon>
        <taxon>Calycomorphotria</taxon>
    </lineage>
</organism>
<sequence>MSTKASSIATLDKTAAVFQHDFCPWANRWVYWLKNPVVVLTVATGTAAFVGMFVNPFLLLIAVVLASITVMGLVWPWLTMQGIECEVVFERKRIRQDKPVAAKLRISNRWPWPLWGLALKRGFEHDEFAPPAAALGKVSAWSKSEFDWEFTPKHRGVFPVDSPMIESAFPFGFWTARKPIECGQLIVWPTSFPLKHIPDAAAADFCDDSLSDHRAGDFGDLLGTRLFREGDSLRRVHWAQTARHGRLIFCERQAGAVASIRVIAQLTKAEFPDDEVGLETAIQVVASLCEFLPREHAQVECLLHGQLIQVNGQGSGFRQLMDALAAVPRDGFESPARQCRGTQTVEGMMTLIICGGHHQAEHLPRNSAAKIITVSGETADISADQRAWVQLTPDDLPRLADIWRRACHA</sequence>
<dbReference type="AlphaFoldDB" id="A0A517TA15"/>